<keyword evidence="1" id="KW-1133">Transmembrane helix</keyword>
<evidence type="ECO:0000313" key="3">
    <source>
        <dbReference type="Proteomes" id="UP000613840"/>
    </source>
</evidence>
<feature type="transmembrane region" description="Helical" evidence="1">
    <location>
        <begin position="448"/>
        <end position="467"/>
    </location>
</feature>
<feature type="transmembrane region" description="Helical" evidence="1">
    <location>
        <begin position="99"/>
        <end position="120"/>
    </location>
</feature>
<comment type="caution">
    <text evidence="2">The sequence shown here is derived from an EMBL/GenBank/DDBJ whole genome shotgun (WGS) entry which is preliminary data.</text>
</comment>
<feature type="transmembrane region" description="Helical" evidence="1">
    <location>
        <begin position="266"/>
        <end position="286"/>
    </location>
</feature>
<accession>A0A917S9Y0</accession>
<dbReference type="Proteomes" id="UP000613840">
    <property type="component" value="Unassembled WGS sequence"/>
</dbReference>
<name>A0A917S9Y0_9ACTN</name>
<protein>
    <submittedName>
        <fullName evidence="2">Uncharacterized protein</fullName>
    </submittedName>
</protein>
<keyword evidence="1" id="KW-0472">Membrane</keyword>
<feature type="transmembrane region" description="Helical" evidence="1">
    <location>
        <begin position="126"/>
        <end position="146"/>
    </location>
</feature>
<dbReference type="EMBL" id="BMMZ01000006">
    <property type="protein sequence ID" value="GGL66174.1"/>
    <property type="molecule type" value="Genomic_DNA"/>
</dbReference>
<reference evidence="2" key="2">
    <citation type="submission" date="2020-09" db="EMBL/GenBank/DDBJ databases">
        <authorList>
            <person name="Sun Q."/>
            <person name="Zhou Y."/>
        </authorList>
    </citation>
    <scope>NUCLEOTIDE SEQUENCE</scope>
    <source>
        <strain evidence="2">CGMCC 4.7306</strain>
    </source>
</reference>
<keyword evidence="3" id="KW-1185">Reference proteome</keyword>
<feature type="transmembrane region" description="Helical" evidence="1">
    <location>
        <begin position="236"/>
        <end position="254"/>
    </location>
</feature>
<feature type="transmembrane region" description="Helical" evidence="1">
    <location>
        <begin position="550"/>
        <end position="568"/>
    </location>
</feature>
<feature type="transmembrane region" description="Helical" evidence="1">
    <location>
        <begin position="153"/>
        <end position="174"/>
    </location>
</feature>
<feature type="transmembrane region" description="Helical" evidence="1">
    <location>
        <begin position="389"/>
        <end position="411"/>
    </location>
</feature>
<feature type="transmembrane region" description="Helical" evidence="1">
    <location>
        <begin position="194"/>
        <end position="216"/>
    </location>
</feature>
<feature type="transmembrane region" description="Helical" evidence="1">
    <location>
        <begin position="365"/>
        <end position="382"/>
    </location>
</feature>
<feature type="transmembrane region" description="Helical" evidence="1">
    <location>
        <begin position="513"/>
        <end position="538"/>
    </location>
</feature>
<feature type="transmembrane region" description="Helical" evidence="1">
    <location>
        <begin position="417"/>
        <end position="439"/>
    </location>
</feature>
<sequence length="575" mass="60258">MVVLRSFVIMVIVEPILEGRLRNRSWPYGLAGVAVVGSGLYVLGLITTVLAATSRTALPLSVDPSLPASALPRPLLGLIMVMLIGIVALVQSAGLHGPWWLRLLSLAVTEIVIGIWGLHVTGFGPARLLFVPVVLIMIGMLVLVIIRAGRSYAWWEFPLVLVLVGAAIISGVLQDSFGVAPLGFDLARTSLLETLSLLGVLAVPALFAAGTAVAELTVRASVSAGKLLQRIAGRRVLYPILGVVAAARLAKLVYDFSRWDRVEIAAPTIISSVVVMIALAAALLMIDRIAVHDRQRDDHEELADLSEHASRTAFPIGVGLVAVQLPLTIAVFGLTIVIALDPQGRIGWLNTALIARISSPDVVRALRAVVGAVVLAVAIRSARRGNRRIAMLLGATAILLGAGLLALVPGLGQEDGFNLSVFDLVAGAGILITIIALAVARRLTRERAAVLTVAVVLSGLVASRDFISDPVGAVLGYSGVGLALFGLTWDLLTGSAWANTAGRRIGIPSRVMLLFANSVFGLLVVAFGAMARVVPAAIPDSGQWASLGDWLVGTALVATVLAALIEALRDGRLPR</sequence>
<feature type="transmembrane region" description="Helical" evidence="1">
    <location>
        <begin position="71"/>
        <end position="90"/>
    </location>
</feature>
<evidence type="ECO:0000313" key="2">
    <source>
        <dbReference type="EMBL" id="GGL66174.1"/>
    </source>
</evidence>
<evidence type="ECO:0000256" key="1">
    <source>
        <dbReference type="SAM" id="Phobius"/>
    </source>
</evidence>
<feature type="transmembrane region" description="Helical" evidence="1">
    <location>
        <begin position="28"/>
        <end position="51"/>
    </location>
</feature>
<reference evidence="2" key="1">
    <citation type="journal article" date="2014" name="Int. J. Syst. Evol. Microbiol.">
        <title>Complete genome sequence of Corynebacterium casei LMG S-19264T (=DSM 44701T), isolated from a smear-ripened cheese.</title>
        <authorList>
            <consortium name="US DOE Joint Genome Institute (JGI-PGF)"/>
            <person name="Walter F."/>
            <person name="Albersmeier A."/>
            <person name="Kalinowski J."/>
            <person name="Ruckert C."/>
        </authorList>
    </citation>
    <scope>NUCLEOTIDE SEQUENCE</scope>
    <source>
        <strain evidence="2">CGMCC 4.7306</strain>
    </source>
</reference>
<keyword evidence="1" id="KW-0812">Transmembrane</keyword>
<proteinExistence type="predicted"/>
<feature type="transmembrane region" description="Helical" evidence="1">
    <location>
        <begin position="473"/>
        <end position="492"/>
    </location>
</feature>
<organism evidence="2 3">
    <name type="scientific">Microlunatus endophyticus</name>
    <dbReference type="NCBI Taxonomy" id="1716077"/>
    <lineage>
        <taxon>Bacteria</taxon>
        <taxon>Bacillati</taxon>
        <taxon>Actinomycetota</taxon>
        <taxon>Actinomycetes</taxon>
        <taxon>Propionibacteriales</taxon>
        <taxon>Propionibacteriaceae</taxon>
        <taxon>Microlunatus</taxon>
    </lineage>
</organism>
<feature type="transmembrane region" description="Helical" evidence="1">
    <location>
        <begin position="316"/>
        <end position="340"/>
    </location>
</feature>
<gene>
    <name evidence="2" type="ORF">GCM10011575_25840</name>
</gene>
<dbReference type="AlphaFoldDB" id="A0A917S9Y0"/>